<comment type="caution">
    <text evidence="2">The sequence shown here is derived from an EMBL/GenBank/DDBJ whole genome shotgun (WGS) entry which is preliminary data.</text>
</comment>
<dbReference type="Proteomes" id="UP000323886">
    <property type="component" value="Unassembled WGS sequence"/>
</dbReference>
<dbReference type="OrthoDB" id="5325135at2"/>
<name>A0A5M6HR55_9HYPH</name>
<evidence type="ECO:0000313" key="2">
    <source>
        <dbReference type="EMBL" id="KAA5598281.1"/>
    </source>
</evidence>
<evidence type="ECO:0000256" key="1">
    <source>
        <dbReference type="SAM" id="Phobius"/>
    </source>
</evidence>
<organism evidence="2 3">
    <name type="scientific">Blastochloris sulfoviridis</name>
    <dbReference type="NCBI Taxonomy" id="50712"/>
    <lineage>
        <taxon>Bacteria</taxon>
        <taxon>Pseudomonadati</taxon>
        <taxon>Pseudomonadota</taxon>
        <taxon>Alphaproteobacteria</taxon>
        <taxon>Hyphomicrobiales</taxon>
        <taxon>Blastochloridaceae</taxon>
        <taxon>Blastochloris</taxon>
    </lineage>
</organism>
<dbReference type="EMBL" id="VWPL01000027">
    <property type="protein sequence ID" value="KAA5598281.1"/>
    <property type="molecule type" value="Genomic_DNA"/>
</dbReference>
<dbReference type="RefSeq" id="WP_150098286.1">
    <property type="nucleotide sequence ID" value="NZ_VWPL01000027.1"/>
</dbReference>
<gene>
    <name evidence="2" type="ORF">F1193_13260</name>
</gene>
<sequence>MHRLHEVIATADRLRRDDSAETAIEYTVIAGFLSIMIAGAVYLIGQGILVGYYEKIAAALLR</sequence>
<feature type="transmembrane region" description="Helical" evidence="1">
    <location>
        <begin position="23"/>
        <end position="45"/>
    </location>
</feature>
<keyword evidence="1" id="KW-0472">Membrane</keyword>
<dbReference type="AlphaFoldDB" id="A0A5M6HR55"/>
<evidence type="ECO:0000313" key="3">
    <source>
        <dbReference type="Proteomes" id="UP000323886"/>
    </source>
</evidence>
<accession>A0A5M6HR55</accession>
<keyword evidence="1" id="KW-0812">Transmembrane</keyword>
<keyword evidence="3" id="KW-1185">Reference proteome</keyword>
<reference evidence="2 3" key="1">
    <citation type="submission" date="2019-09" db="EMBL/GenBank/DDBJ databases">
        <title>Draft Whole-Genome sequence of Blastochloris sulfoviridis DSM 729.</title>
        <authorList>
            <person name="Meyer T.E."/>
            <person name="Kyndt J.A."/>
        </authorList>
    </citation>
    <scope>NUCLEOTIDE SEQUENCE [LARGE SCALE GENOMIC DNA]</scope>
    <source>
        <strain evidence="2 3">DSM 729</strain>
    </source>
</reference>
<keyword evidence="1" id="KW-1133">Transmembrane helix</keyword>
<proteinExistence type="predicted"/>
<protein>
    <submittedName>
        <fullName evidence="2">Flp family type IVb pilin</fullName>
    </submittedName>
</protein>